<dbReference type="FunFam" id="3.40.33.10:FF:000005">
    <property type="entry name" value="Cysteine-rich secretory protein 2"/>
    <property type="match status" value="1"/>
</dbReference>
<dbReference type="CDD" id="cd05383">
    <property type="entry name" value="CAP_CRISP"/>
    <property type="match status" value="1"/>
</dbReference>
<reference evidence="4 5" key="1">
    <citation type="submission" date="2019-09" db="EMBL/GenBank/DDBJ databases">
        <title>Bird 10,000 Genomes (B10K) Project - Family phase.</title>
        <authorList>
            <person name="Zhang G."/>
        </authorList>
    </citation>
    <scope>NUCLEOTIDE SEQUENCE [LARGE SCALE GENOMIC DNA]</scope>
    <source>
        <strain evidence="4">B10K-DU-002-51</strain>
        <tissue evidence="4">Muscle</tissue>
    </source>
</reference>
<organism evidence="4 5">
    <name type="scientific">Eurystomus gularis</name>
    <dbReference type="NCBI Taxonomy" id="325343"/>
    <lineage>
        <taxon>Eukaryota</taxon>
        <taxon>Metazoa</taxon>
        <taxon>Chordata</taxon>
        <taxon>Craniata</taxon>
        <taxon>Vertebrata</taxon>
        <taxon>Euteleostomi</taxon>
        <taxon>Archelosauria</taxon>
        <taxon>Archosauria</taxon>
        <taxon>Dinosauria</taxon>
        <taxon>Saurischia</taxon>
        <taxon>Theropoda</taxon>
        <taxon>Coelurosauria</taxon>
        <taxon>Aves</taxon>
        <taxon>Neognathae</taxon>
        <taxon>Neoaves</taxon>
        <taxon>Telluraves</taxon>
        <taxon>Coraciimorphae</taxon>
        <taxon>Coraciiformes</taxon>
        <taxon>Coraciidae</taxon>
        <taxon>Eurystomus</taxon>
    </lineage>
</organism>
<dbReference type="SUPFAM" id="SSF55797">
    <property type="entry name" value="PR-1-like"/>
    <property type="match status" value="1"/>
</dbReference>
<proteinExistence type="inferred from homology"/>
<keyword evidence="2" id="KW-1015">Disulfide bond</keyword>
<evidence type="ECO:0000256" key="1">
    <source>
        <dbReference type="ARBA" id="ARBA00009923"/>
    </source>
</evidence>
<comment type="caution">
    <text evidence="4">The sequence shown here is derived from an EMBL/GenBank/DDBJ whole genome shotgun (WGS) entry which is preliminary data.</text>
</comment>
<keyword evidence="5" id="KW-1185">Reference proteome</keyword>
<protein>
    <submittedName>
        <fullName evidence="4">CRIS protein</fullName>
    </submittedName>
</protein>
<dbReference type="PROSITE" id="PS01010">
    <property type="entry name" value="CRISP_2"/>
    <property type="match status" value="1"/>
</dbReference>
<accession>A0A7L4D1P2</accession>
<dbReference type="InterPro" id="IPR018244">
    <property type="entry name" value="Allrgn_V5/Tpx1_CS"/>
</dbReference>
<evidence type="ECO:0000313" key="4">
    <source>
        <dbReference type="EMBL" id="NXW55472.1"/>
    </source>
</evidence>
<sequence length="173" mass="19201">LSTSKADQQKLIVDKHNELRRGVKPTASNMMKMEWSAAAANNAQKWANQCTLSHSPAKMRTTNVLCGENLFMSSAPFPWPYVAQAWYNEEKDFDYGIGAKTQDAVIGHYTQMVWHNSNQVGCGVAYCPNSKYQYFYVCQYCPMGNIISSIKTPYKAGAPCGDCPNACENGLCS</sequence>
<dbReference type="EMBL" id="VZZY01004381">
    <property type="protein sequence ID" value="NXW55472.1"/>
    <property type="molecule type" value="Genomic_DNA"/>
</dbReference>
<dbReference type="InterPro" id="IPR001283">
    <property type="entry name" value="CRISP-related"/>
</dbReference>
<dbReference type="PANTHER" id="PTHR10334">
    <property type="entry name" value="CYSTEINE-RICH SECRETORY PROTEIN-RELATED"/>
    <property type="match status" value="1"/>
</dbReference>
<feature type="domain" description="SCP" evidence="3">
    <location>
        <begin position="7"/>
        <end position="148"/>
    </location>
</feature>
<dbReference type="InterPro" id="IPR034117">
    <property type="entry name" value="SCP_CRISP"/>
</dbReference>
<name>A0A7L4D1P2_9AVES</name>
<dbReference type="SMART" id="SM00198">
    <property type="entry name" value="SCP"/>
    <property type="match status" value="1"/>
</dbReference>
<dbReference type="Proteomes" id="UP000541249">
    <property type="component" value="Unassembled WGS sequence"/>
</dbReference>
<feature type="non-terminal residue" evidence="4">
    <location>
        <position position="1"/>
    </location>
</feature>
<dbReference type="Pfam" id="PF00188">
    <property type="entry name" value="CAP"/>
    <property type="match status" value="1"/>
</dbReference>
<evidence type="ECO:0000259" key="3">
    <source>
        <dbReference type="SMART" id="SM00198"/>
    </source>
</evidence>
<dbReference type="PROSITE" id="PS01009">
    <property type="entry name" value="CRISP_1"/>
    <property type="match status" value="1"/>
</dbReference>
<dbReference type="OrthoDB" id="737510at2759"/>
<feature type="non-terminal residue" evidence="4">
    <location>
        <position position="173"/>
    </location>
</feature>
<evidence type="ECO:0000313" key="5">
    <source>
        <dbReference type="Proteomes" id="UP000541249"/>
    </source>
</evidence>
<dbReference type="InterPro" id="IPR035940">
    <property type="entry name" value="CAP_sf"/>
</dbReference>
<dbReference type="GO" id="GO:0005576">
    <property type="term" value="C:extracellular region"/>
    <property type="evidence" value="ECO:0007669"/>
    <property type="project" value="InterPro"/>
</dbReference>
<evidence type="ECO:0000256" key="2">
    <source>
        <dbReference type="ARBA" id="ARBA00023157"/>
    </source>
</evidence>
<dbReference type="Gene3D" id="3.40.33.10">
    <property type="entry name" value="CAP"/>
    <property type="match status" value="1"/>
</dbReference>
<dbReference type="AlphaFoldDB" id="A0A7L4D1P2"/>
<comment type="similarity">
    <text evidence="1">Belongs to the CRISP family.</text>
</comment>
<gene>
    <name evidence="4" type="primary">Cris</name>
    <name evidence="4" type="ORF">EURGUL_R11511</name>
</gene>
<dbReference type="PRINTS" id="PR00837">
    <property type="entry name" value="V5TPXLIKE"/>
</dbReference>
<dbReference type="InterPro" id="IPR014044">
    <property type="entry name" value="CAP_dom"/>
</dbReference>